<dbReference type="Pfam" id="PF03372">
    <property type="entry name" value="Exo_endo_phos"/>
    <property type="match status" value="1"/>
</dbReference>
<proteinExistence type="inferred from homology"/>
<dbReference type="InterPro" id="IPR005135">
    <property type="entry name" value="Endo/exonuclease/phosphatase"/>
</dbReference>
<evidence type="ECO:0000256" key="3">
    <source>
        <dbReference type="ARBA" id="ARBA00022801"/>
    </source>
</evidence>
<feature type="site" description="Important for catalytic activity" evidence="7">
    <location>
        <position position="286"/>
    </location>
</feature>
<dbReference type="EMBL" id="HG916765">
    <property type="protein sequence ID" value="CDM24234.1"/>
    <property type="molecule type" value="Genomic_DNA"/>
</dbReference>
<evidence type="ECO:0000256" key="7">
    <source>
        <dbReference type="PIRSR" id="PIRSR604808-3"/>
    </source>
</evidence>
<organism evidence="9 10">
    <name type="scientific">Castellaniella defragrans (strain DSM 12143 / CCUG 39792 / 65Phen)</name>
    <name type="common">Alcaligenes defragrans</name>
    <dbReference type="NCBI Taxonomy" id="1437824"/>
    <lineage>
        <taxon>Bacteria</taxon>
        <taxon>Pseudomonadati</taxon>
        <taxon>Pseudomonadota</taxon>
        <taxon>Betaproteobacteria</taxon>
        <taxon>Burkholderiales</taxon>
        <taxon>Alcaligenaceae</taxon>
        <taxon>Castellaniella</taxon>
    </lineage>
</organism>
<evidence type="ECO:0000256" key="1">
    <source>
        <dbReference type="ARBA" id="ARBA00007092"/>
    </source>
</evidence>
<feature type="binding site" evidence="6">
    <location>
        <position position="72"/>
    </location>
    <ligand>
        <name>Mg(2+)</name>
        <dbReference type="ChEBI" id="CHEBI:18420"/>
        <label>1</label>
    </ligand>
</feature>
<feature type="site" description="Interaction with DNA substrate" evidence="7">
    <location>
        <position position="316"/>
    </location>
</feature>
<gene>
    <name evidence="9" type="ORF">BN940_08856</name>
</gene>
<comment type="cofactor">
    <cofactor evidence="6">
        <name>Mg(2+)</name>
        <dbReference type="ChEBI" id="CHEBI:18420"/>
    </cofactor>
    <cofactor evidence="6">
        <name>Mn(2+)</name>
        <dbReference type="ChEBI" id="CHEBI:29035"/>
    </cofactor>
    <text evidence="6">Probably binds two magnesium or manganese ions per subunit.</text>
</comment>
<dbReference type="AlphaFoldDB" id="W8WXE7"/>
<dbReference type="NCBIfam" id="TIGR00195">
    <property type="entry name" value="exoDNase_III"/>
    <property type="match status" value="1"/>
</dbReference>
<dbReference type="InterPro" id="IPR037493">
    <property type="entry name" value="ExoIII-like"/>
</dbReference>
<feature type="binding site" evidence="6">
    <location>
        <position position="215"/>
    </location>
    <ligand>
        <name>Mg(2+)</name>
        <dbReference type="ChEBI" id="CHEBI:18420"/>
        <label>1</label>
    </ligand>
</feature>
<feature type="binding site" evidence="6">
    <location>
        <position position="217"/>
    </location>
    <ligand>
        <name>Mg(2+)</name>
        <dbReference type="ChEBI" id="CHEBI:18420"/>
        <label>1</label>
    </ligand>
</feature>
<dbReference type="STRING" id="1437824.BN940_08856"/>
<evidence type="ECO:0000259" key="8">
    <source>
        <dbReference type="Pfam" id="PF03372"/>
    </source>
</evidence>
<keyword evidence="6" id="KW-0464">Manganese</keyword>
<dbReference type="GO" id="GO:0008311">
    <property type="term" value="F:double-stranded DNA 3'-5' DNA exonuclease activity"/>
    <property type="evidence" value="ECO:0007669"/>
    <property type="project" value="UniProtKB-EC"/>
</dbReference>
<dbReference type="PANTHER" id="PTHR43250:SF2">
    <property type="entry name" value="EXODEOXYRIBONUCLEASE III"/>
    <property type="match status" value="1"/>
</dbReference>
<evidence type="ECO:0000256" key="5">
    <source>
        <dbReference type="PIRSR" id="PIRSR604808-1"/>
    </source>
</evidence>
<keyword evidence="4 6" id="KW-0460">Magnesium</keyword>
<dbReference type="InterPro" id="IPR004808">
    <property type="entry name" value="AP_endonuc_1"/>
</dbReference>
<dbReference type="GO" id="GO:0046872">
    <property type="term" value="F:metal ion binding"/>
    <property type="evidence" value="ECO:0007669"/>
    <property type="project" value="UniProtKB-KW"/>
</dbReference>
<evidence type="ECO:0000256" key="4">
    <source>
        <dbReference type="ARBA" id="ARBA00022842"/>
    </source>
</evidence>
<accession>W8WXE7</accession>
<keyword evidence="10" id="KW-1185">Reference proteome</keyword>
<feature type="binding site" evidence="6">
    <location>
        <position position="315"/>
    </location>
    <ligand>
        <name>Mg(2+)</name>
        <dbReference type="ChEBI" id="CHEBI:18420"/>
        <label>1</label>
    </ligand>
</feature>
<dbReference type="InterPro" id="IPR036691">
    <property type="entry name" value="Endo/exonu/phosph_ase_sf"/>
</dbReference>
<name>W8WXE7_CASD6</name>
<dbReference type="NCBIfam" id="TIGR00633">
    <property type="entry name" value="xth"/>
    <property type="match status" value="1"/>
</dbReference>
<feature type="domain" description="Endonuclease/exonuclease/phosphatase" evidence="8">
    <location>
        <begin position="69"/>
        <end position="316"/>
    </location>
</feature>
<dbReference type="PATRIC" id="fig|1437824.5.peg.1751"/>
<feature type="active site" description="Proton donor/acceptor" evidence="5">
    <location>
        <position position="215"/>
    </location>
</feature>
<dbReference type="HOGENOM" id="CLU_027539_0_1_4"/>
<sequence>MSFMSTLVDTLSWISAAASGRRPFPVHGQRAGPGDLADTIAASAHPDAASSNALKLGSQKANPHTMKLATWNVNSLNVRLGHVLDWLRANPVDALCLQELKLPDEKFPREALLDAGYHACWAGQKTYNGVAILSRTPLLDVQRNIPGYDDPQQRIIAATLPGPDGRLVRVVSAYCPNGQAVGCDKYAYKLDWFQALRGWLGEEMGRHPELAILGDYNVAPADEDVHDPAAWAGGILVSDPERQAFRDLLGLGLQDTFRLFDQPPRTFSWWDYRQMGFRRNAGLRIDHILATPALAARCLECAVDKAPRGWDKPSDHAPVVATFGLA</sequence>
<dbReference type="PANTHER" id="PTHR43250">
    <property type="entry name" value="EXODEOXYRIBONUCLEASE III"/>
    <property type="match status" value="1"/>
</dbReference>
<keyword evidence="2 6" id="KW-0479">Metal-binding</keyword>
<protein>
    <submittedName>
        <fullName evidence="9">Exodeoxyribonuclease III</fullName>
        <ecNumber evidence="9">3.1.11.2</ecNumber>
    </submittedName>
</protein>
<dbReference type="SUPFAM" id="SSF56219">
    <property type="entry name" value="DNase I-like"/>
    <property type="match status" value="1"/>
</dbReference>
<evidence type="ECO:0000256" key="2">
    <source>
        <dbReference type="ARBA" id="ARBA00022723"/>
    </source>
</evidence>
<dbReference type="KEGG" id="cdn:BN940_08856"/>
<reference evidence="9 10" key="1">
    <citation type="journal article" date="2014" name="BMC Microbiol.">
        <title>The oxygen-independent metabolism of cyclic monoterpenes in Castellaniella defragrans 65Phen.</title>
        <authorList>
            <person name="Petasch J."/>
            <person name="Disch E.M."/>
            <person name="Markert S."/>
            <person name="Becher D."/>
            <person name="Schweder T."/>
            <person name="Huttel B."/>
            <person name="Reinhardt R."/>
            <person name="Harder J."/>
        </authorList>
    </citation>
    <scope>NUCLEOTIDE SEQUENCE [LARGE SCALE GENOMIC DNA]</scope>
    <source>
        <strain evidence="9">65Phen</strain>
    </source>
</reference>
<feature type="active site" description="Proton acceptor" evidence="5">
    <location>
        <position position="316"/>
    </location>
</feature>
<evidence type="ECO:0000313" key="10">
    <source>
        <dbReference type="Proteomes" id="UP000019805"/>
    </source>
</evidence>
<dbReference type="GO" id="GO:0006281">
    <property type="term" value="P:DNA repair"/>
    <property type="evidence" value="ECO:0007669"/>
    <property type="project" value="InterPro"/>
</dbReference>
<evidence type="ECO:0000256" key="6">
    <source>
        <dbReference type="PIRSR" id="PIRSR604808-2"/>
    </source>
</evidence>
<feature type="site" description="Transition state stabilizer" evidence="7">
    <location>
        <position position="217"/>
    </location>
</feature>
<dbReference type="Proteomes" id="UP000019805">
    <property type="component" value="Chromosome"/>
</dbReference>
<dbReference type="EC" id="3.1.11.2" evidence="9"/>
<feature type="binding site" evidence="6">
    <location>
        <position position="316"/>
    </location>
    <ligand>
        <name>Mg(2+)</name>
        <dbReference type="ChEBI" id="CHEBI:18420"/>
        <label>1</label>
    </ligand>
</feature>
<dbReference type="Gene3D" id="3.60.10.10">
    <property type="entry name" value="Endonuclease/exonuclease/phosphatase"/>
    <property type="match status" value="1"/>
</dbReference>
<comment type="similarity">
    <text evidence="1">Belongs to the DNA repair enzymes AP/ExoA family.</text>
</comment>
<dbReference type="PROSITE" id="PS51435">
    <property type="entry name" value="AP_NUCLEASE_F1_4"/>
    <property type="match status" value="1"/>
</dbReference>
<keyword evidence="3 9" id="KW-0378">Hydrolase</keyword>
<feature type="binding site" evidence="6">
    <location>
        <position position="99"/>
    </location>
    <ligand>
        <name>Mg(2+)</name>
        <dbReference type="ChEBI" id="CHEBI:18420"/>
        <label>1</label>
    </ligand>
</feature>
<dbReference type="eggNOG" id="COG0708">
    <property type="taxonomic scope" value="Bacteria"/>
</dbReference>
<feature type="active site" evidence="5">
    <location>
        <position position="174"/>
    </location>
</feature>
<dbReference type="CDD" id="cd09086">
    <property type="entry name" value="ExoIII-like_AP-endo"/>
    <property type="match status" value="1"/>
</dbReference>
<evidence type="ECO:0000313" key="9">
    <source>
        <dbReference type="EMBL" id="CDM24234.1"/>
    </source>
</evidence>